<comment type="subcellular location">
    <subcellularLocation>
        <location evidence="1">Endomembrane system</location>
        <topology evidence="1">Multi-pass membrane protein</topology>
    </subcellularLocation>
</comment>
<evidence type="ECO:0000313" key="8">
    <source>
        <dbReference type="EMBL" id="VDK65578.1"/>
    </source>
</evidence>
<dbReference type="GO" id="GO:0008610">
    <property type="term" value="P:lipid biosynthetic process"/>
    <property type="evidence" value="ECO:0007669"/>
    <property type="project" value="InterPro"/>
</dbReference>
<evidence type="ECO:0000256" key="3">
    <source>
        <dbReference type="ARBA" id="ARBA00022989"/>
    </source>
</evidence>
<keyword evidence="6" id="KW-0472">Membrane</keyword>
<dbReference type="GO" id="GO:0006643">
    <property type="term" value="P:membrane lipid metabolic process"/>
    <property type="evidence" value="ECO:0007669"/>
    <property type="project" value="TreeGrafter"/>
</dbReference>
<dbReference type="PANTHER" id="PTHR21624">
    <property type="entry name" value="STEROL DESATURASE-RELATED PROTEIN"/>
    <property type="match status" value="1"/>
</dbReference>
<keyword evidence="3" id="KW-1133">Transmembrane helix</keyword>
<dbReference type="GO" id="GO:0005506">
    <property type="term" value="F:iron ion binding"/>
    <property type="evidence" value="ECO:0007669"/>
    <property type="project" value="InterPro"/>
</dbReference>
<keyword evidence="2" id="KW-0812">Transmembrane</keyword>
<dbReference type="OrthoDB" id="6354873at2759"/>
<reference evidence="8 9" key="1">
    <citation type="submission" date="2018-11" db="EMBL/GenBank/DDBJ databases">
        <authorList>
            <consortium name="Pathogen Informatics"/>
        </authorList>
    </citation>
    <scope>NUCLEOTIDE SEQUENCE [LARGE SCALE GENOMIC DNA]</scope>
</reference>
<dbReference type="GO" id="GO:0005783">
    <property type="term" value="C:endoplasmic reticulum"/>
    <property type="evidence" value="ECO:0007669"/>
    <property type="project" value="TreeGrafter"/>
</dbReference>
<dbReference type="EMBL" id="UYRV01019090">
    <property type="protein sequence ID" value="VDK65578.1"/>
    <property type="molecule type" value="Genomic_DNA"/>
</dbReference>
<dbReference type="Pfam" id="PF04116">
    <property type="entry name" value="FA_hydroxylase"/>
    <property type="match status" value="1"/>
</dbReference>
<name>A0A3P6THX0_CYLGO</name>
<keyword evidence="5" id="KW-0443">Lipid metabolism</keyword>
<evidence type="ECO:0000256" key="6">
    <source>
        <dbReference type="ARBA" id="ARBA00023136"/>
    </source>
</evidence>
<dbReference type="Proteomes" id="UP000271889">
    <property type="component" value="Unassembled WGS sequence"/>
</dbReference>
<evidence type="ECO:0000259" key="7">
    <source>
        <dbReference type="Pfam" id="PF04116"/>
    </source>
</evidence>
<dbReference type="PANTHER" id="PTHR21624:SF1">
    <property type="entry name" value="ALKYLGLYCEROL MONOOXYGENASE"/>
    <property type="match status" value="1"/>
</dbReference>
<accession>A0A3P6THX0</accession>
<evidence type="ECO:0000256" key="1">
    <source>
        <dbReference type="ARBA" id="ARBA00004127"/>
    </source>
</evidence>
<evidence type="ECO:0000256" key="5">
    <source>
        <dbReference type="ARBA" id="ARBA00023098"/>
    </source>
</evidence>
<dbReference type="GO" id="GO:0016020">
    <property type="term" value="C:membrane"/>
    <property type="evidence" value="ECO:0007669"/>
    <property type="project" value="GOC"/>
</dbReference>
<dbReference type="GO" id="GO:0050479">
    <property type="term" value="F:glyceryl-ether monooxygenase activity"/>
    <property type="evidence" value="ECO:0007669"/>
    <property type="project" value="TreeGrafter"/>
</dbReference>
<feature type="domain" description="Fatty acid hydroxylase" evidence="7">
    <location>
        <begin position="8"/>
        <end position="48"/>
    </location>
</feature>
<sequence length="128" mass="15059">MKVIPSLGPLEYFLCTPSNHRVHHGRNPYCIDRNYGAVFIIWDRLFGTYASEREGEKIAYGLVKPVATFDQLWCQFFEFKALVYDRAQMKDEMGREVFPGFWNKVVLSYTMIPKFAGYEYFISNQSLF</sequence>
<evidence type="ECO:0000256" key="2">
    <source>
        <dbReference type="ARBA" id="ARBA00022692"/>
    </source>
</evidence>
<proteinExistence type="predicted"/>
<dbReference type="InterPro" id="IPR051689">
    <property type="entry name" value="Sterol_desaturase/TMEM195"/>
</dbReference>
<gene>
    <name evidence="8" type="ORF">CGOC_LOCUS6044</name>
</gene>
<protein>
    <recommendedName>
        <fullName evidence="7">Fatty acid hydroxylase domain-containing protein</fullName>
    </recommendedName>
</protein>
<dbReference type="AlphaFoldDB" id="A0A3P6THX0"/>
<evidence type="ECO:0000256" key="4">
    <source>
        <dbReference type="ARBA" id="ARBA00023002"/>
    </source>
</evidence>
<dbReference type="InterPro" id="IPR006694">
    <property type="entry name" value="Fatty_acid_hydroxylase"/>
</dbReference>
<organism evidence="8 9">
    <name type="scientific">Cylicostephanus goldi</name>
    <name type="common">Nematode worm</name>
    <dbReference type="NCBI Taxonomy" id="71465"/>
    <lineage>
        <taxon>Eukaryota</taxon>
        <taxon>Metazoa</taxon>
        <taxon>Ecdysozoa</taxon>
        <taxon>Nematoda</taxon>
        <taxon>Chromadorea</taxon>
        <taxon>Rhabditida</taxon>
        <taxon>Rhabditina</taxon>
        <taxon>Rhabditomorpha</taxon>
        <taxon>Strongyloidea</taxon>
        <taxon>Strongylidae</taxon>
        <taxon>Cylicostephanus</taxon>
    </lineage>
</organism>
<evidence type="ECO:0000313" key="9">
    <source>
        <dbReference type="Proteomes" id="UP000271889"/>
    </source>
</evidence>
<keyword evidence="4" id="KW-0560">Oxidoreductase</keyword>
<keyword evidence="9" id="KW-1185">Reference proteome</keyword>